<evidence type="ECO:0000313" key="3">
    <source>
        <dbReference type="Proteomes" id="UP001152795"/>
    </source>
</evidence>
<dbReference type="AlphaFoldDB" id="A0A6S7H4D9"/>
<organism evidence="2 3">
    <name type="scientific">Paramuricea clavata</name>
    <name type="common">Red gorgonian</name>
    <name type="synonym">Violescent sea-whip</name>
    <dbReference type="NCBI Taxonomy" id="317549"/>
    <lineage>
        <taxon>Eukaryota</taxon>
        <taxon>Metazoa</taxon>
        <taxon>Cnidaria</taxon>
        <taxon>Anthozoa</taxon>
        <taxon>Octocorallia</taxon>
        <taxon>Malacalcyonacea</taxon>
        <taxon>Plexauridae</taxon>
        <taxon>Paramuricea</taxon>
    </lineage>
</organism>
<feature type="region of interest" description="Disordered" evidence="1">
    <location>
        <begin position="484"/>
        <end position="586"/>
    </location>
</feature>
<name>A0A6S7H4D9_PARCT</name>
<dbReference type="EMBL" id="CACRXK020003459">
    <property type="protein sequence ID" value="CAB3998876.1"/>
    <property type="molecule type" value="Genomic_DNA"/>
</dbReference>
<keyword evidence="3" id="KW-1185">Reference proteome</keyword>
<dbReference type="OrthoDB" id="2442859at2759"/>
<evidence type="ECO:0000256" key="1">
    <source>
        <dbReference type="SAM" id="MobiDB-lite"/>
    </source>
</evidence>
<proteinExistence type="predicted"/>
<protein>
    <submittedName>
        <fullName evidence="2">Uncharacterized protein</fullName>
    </submittedName>
</protein>
<accession>A0A6S7H4D9</accession>
<comment type="caution">
    <text evidence="2">The sequence shown here is derived from an EMBL/GenBank/DDBJ whole genome shotgun (WGS) entry which is preliminary data.</text>
</comment>
<dbReference type="Proteomes" id="UP001152795">
    <property type="component" value="Unassembled WGS sequence"/>
</dbReference>
<sequence length="743" mass="84760">MEDLHLIDFVELELKSKGGFSKAYDIAMSSGLEKYLTKFLVIQPGDWPCQFYCRQLVYQSLPRHSKASTSTQEHQSSTDMVKGNFPPVTSLIPTMGPLHISLNSREHVFETFKPFFKTVYNDLFPSSKLADKPKPWRINLILETVYGGWTLIRQQVMAKFKNSKDYQYGVLFNLLDNYLPLVLTIYTFILTFKQNNFREYFNAMIRIWVMFLCFKRRHYNKSPLVWLSNTCHWKDKHKELYEQFCTWPTIYDEYPVENTHSIIRAQTKPSDTANKLQQRAKTIFESKTKQANFRSTFTPPKQFSFSQQQLDYLKVKCAATLTNIFTTISKNINVASTTVKRGKKYVHLPHIFGHESIPYTVLPLGLNACQEPDQDCMSDLNSCTVDNDDDPWKVFHGCWHSFHERCHKGSPFCPICQKLLESKTKELGNIAKAAILNPEPDRITESVPESDDHDESSMMEAPPSENTEKLDEEIKVLSKKMVNLASPLPPPKPLYHHKPRESSQDRHIPPPTSSRPSRPSSSTPSRASRLSTPSRASLSTPSRPSSSTPARLLSSSTPSSRPSSSTPSSRPSSSTPSRPSSTKDKCQPLKEIQNIHQHQHSNVSGFTEWLLPSNVCQTNITGTPMASNACTIIASLWCWRFLLNKFDISSCKPGIFDDIMSYQQTIFTGNVLYNSLNLPPHQPNLEVRDVILRIKDLKLKILNDVGFFSVDPTERSIHQDARRRLQACWCVHHSTCQFSGSAD</sequence>
<feature type="region of interest" description="Disordered" evidence="1">
    <location>
        <begin position="438"/>
        <end position="470"/>
    </location>
</feature>
<reference evidence="2" key="1">
    <citation type="submission" date="2020-04" db="EMBL/GenBank/DDBJ databases">
        <authorList>
            <person name="Alioto T."/>
            <person name="Alioto T."/>
            <person name="Gomez Garrido J."/>
        </authorList>
    </citation>
    <scope>NUCLEOTIDE SEQUENCE</scope>
    <source>
        <strain evidence="2">A484AB</strain>
    </source>
</reference>
<evidence type="ECO:0000313" key="2">
    <source>
        <dbReference type="EMBL" id="CAB3998876.1"/>
    </source>
</evidence>
<feature type="compositionally biased region" description="Low complexity" evidence="1">
    <location>
        <begin position="514"/>
        <end position="580"/>
    </location>
</feature>
<gene>
    <name evidence="2" type="ORF">PACLA_8A060956</name>
</gene>